<evidence type="ECO:0000313" key="2">
    <source>
        <dbReference type="EMBL" id="QGQ95554.1"/>
    </source>
</evidence>
<feature type="transmembrane region" description="Helical" evidence="1">
    <location>
        <begin position="147"/>
        <end position="164"/>
    </location>
</feature>
<dbReference type="OrthoDB" id="2664405at2"/>
<reference evidence="3" key="1">
    <citation type="submission" date="2018-11" db="EMBL/GenBank/DDBJ databases">
        <title>Complete genome sequence of Paenibacillus sp. ML311-T8.</title>
        <authorList>
            <person name="Nam Y.-D."/>
            <person name="Kang J."/>
            <person name="Chung W.-H."/>
            <person name="Park Y.S."/>
        </authorList>
    </citation>
    <scope>NUCLEOTIDE SEQUENCE [LARGE SCALE GENOMIC DNA]</scope>
    <source>
        <strain evidence="3">ML311-T8</strain>
    </source>
</reference>
<feature type="transmembrane region" description="Helical" evidence="1">
    <location>
        <begin position="106"/>
        <end position="127"/>
    </location>
</feature>
<dbReference type="RefSeq" id="WP_155700591.1">
    <property type="nucleotide sequence ID" value="NZ_CP034235.1"/>
</dbReference>
<feature type="transmembrane region" description="Helical" evidence="1">
    <location>
        <begin position="286"/>
        <end position="305"/>
    </location>
</feature>
<keyword evidence="3" id="KW-1185">Reference proteome</keyword>
<accession>A0A6B8RIJ2</accession>
<gene>
    <name evidence="2" type="ORF">EHS13_12015</name>
</gene>
<name>A0A6B8RIJ2_9BACL</name>
<evidence type="ECO:0000313" key="3">
    <source>
        <dbReference type="Proteomes" id="UP000426246"/>
    </source>
</evidence>
<sequence>MSRRNFKEEEQLHTINQELNDDQLSDEELQQLAQRLPRYTAIEPSVHQTRMLIERMRPHMQHDSKLPTLISPPPMIRFSEILEQREASRLNGWARIKQYLLPQAQLLAWSFWLVSALVVVLGTFLYILFGGDLAQVFSTYQWHTHPLILLIPLLTGFSLSYSFRSYGTPMYELELSFPITPAQWLLSKLSIIVLYDIMLGTAASLIIYSLTPTTGIASFSLLPFIVSWLVPLCLYCVGSVACMLRFGTLIGSLVMAAAWFIQLFMMNKLGPFYFLSDPSYGQWQESKWIGLLITLLFASDVIVYLRKMKGSSAMLIK</sequence>
<evidence type="ECO:0000256" key="1">
    <source>
        <dbReference type="SAM" id="Phobius"/>
    </source>
</evidence>
<dbReference type="Proteomes" id="UP000426246">
    <property type="component" value="Chromosome"/>
</dbReference>
<dbReference type="EMBL" id="CP034235">
    <property type="protein sequence ID" value="QGQ95554.1"/>
    <property type="molecule type" value="Genomic_DNA"/>
</dbReference>
<feature type="transmembrane region" description="Helical" evidence="1">
    <location>
        <begin position="244"/>
        <end position="266"/>
    </location>
</feature>
<dbReference type="KEGG" id="ppsc:EHS13_12015"/>
<organism evidence="2 3">
    <name type="scientific">Paenibacillus psychroresistens</name>
    <dbReference type="NCBI Taxonomy" id="1778678"/>
    <lineage>
        <taxon>Bacteria</taxon>
        <taxon>Bacillati</taxon>
        <taxon>Bacillota</taxon>
        <taxon>Bacilli</taxon>
        <taxon>Bacillales</taxon>
        <taxon>Paenibacillaceae</taxon>
        <taxon>Paenibacillus</taxon>
    </lineage>
</organism>
<feature type="transmembrane region" description="Helical" evidence="1">
    <location>
        <begin position="216"/>
        <end position="237"/>
    </location>
</feature>
<proteinExistence type="predicted"/>
<keyword evidence="1" id="KW-1133">Transmembrane helix</keyword>
<keyword evidence="1" id="KW-0472">Membrane</keyword>
<protein>
    <submittedName>
        <fullName evidence="2">Uncharacterized protein</fullName>
    </submittedName>
</protein>
<feature type="transmembrane region" description="Helical" evidence="1">
    <location>
        <begin position="185"/>
        <end position="210"/>
    </location>
</feature>
<keyword evidence="1" id="KW-0812">Transmembrane</keyword>
<dbReference type="AlphaFoldDB" id="A0A6B8RIJ2"/>